<dbReference type="SUPFAM" id="SSF53790">
    <property type="entry name" value="Tetrapyrrole methylase"/>
    <property type="match status" value="1"/>
</dbReference>
<dbReference type="InterPro" id="IPR006365">
    <property type="entry name" value="Cbl_synth_CobL"/>
</dbReference>
<gene>
    <name evidence="8" type="primary">cbiE</name>
    <name evidence="8" type="ORF">QRT03_22965</name>
</gene>
<dbReference type="InterPro" id="IPR050714">
    <property type="entry name" value="Cobalamin_biosynth_MTase"/>
</dbReference>
<dbReference type="PANTHER" id="PTHR43182">
    <property type="entry name" value="COBALT-PRECORRIN-6B C(15)-METHYLTRANSFERASE (DECARBOXYLATING)"/>
    <property type="match status" value="1"/>
</dbReference>
<dbReference type="InterPro" id="IPR029063">
    <property type="entry name" value="SAM-dependent_MTases_sf"/>
</dbReference>
<keyword evidence="2" id="KW-0169">Cobalamin biosynthesis</keyword>
<comment type="pathway">
    <text evidence="1">Cofactor biosynthesis; adenosylcobalamin biosynthesis.</text>
</comment>
<dbReference type="SUPFAM" id="SSF53335">
    <property type="entry name" value="S-adenosyl-L-methionine-dependent methyltransferases"/>
    <property type="match status" value="1"/>
</dbReference>
<evidence type="ECO:0000313" key="9">
    <source>
        <dbReference type="Proteomes" id="UP001231924"/>
    </source>
</evidence>
<dbReference type="CDD" id="cd11644">
    <property type="entry name" value="Precorrin-6Y-MT"/>
    <property type="match status" value="1"/>
</dbReference>
<dbReference type="NCBIfam" id="TIGR02467">
    <property type="entry name" value="CbiE"/>
    <property type="match status" value="1"/>
</dbReference>
<dbReference type="RefSeq" id="WP_286055385.1">
    <property type="nucleotide sequence ID" value="NZ_JASVWF010000005.1"/>
</dbReference>
<dbReference type="CDD" id="cd02440">
    <property type="entry name" value="AdoMet_MTases"/>
    <property type="match status" value="1"/>
</dbReference>
<feature type="compositionally biased region" description="Pro residues" evidence="6">
    <location>
        <begin position="416"/>
        <end position="427"/>
    </location>
</feature>
<dbReference type="Proteomes" id="UP001231924">
    <property type="component" value="Unassembled WGS sequence"/>
</dbReference>
<accession>A0ABT7MFU9</accession>
<sequence length="427" mass="43838">MSVTVVGIGADGWPGLAAPARTACEKAAVVLGAPRQLDLLPDAVTARREEWPAPLMPSLPGLLDRLGGDELVVLASGDPMFFGIGTSVLRLRPDATVVPHPSSVALACGRLGWAEQDVVVLSAVGRPLDAVRAALAPRRRLLVLADSGALPGRLAALLVGAGYGAARLTVLGSLGAEHETRVDGVAASWNAPDGDPLAIVAVDCPALPDDGLLGRAPGLPDDAYAHDGQLTKAEMRALSVAALRPLPGQLLWDVGGGAGSIGIEWCRAEPTARAIAVESREDRAARITANATTLGVPNVRVVPGRAPEVLAGLEAPDAVFVGGGVSAPGMLDACRRALRPGGRLVANAVTMEGEAALAAARTEYGGEIRRIAVSRGRPVGRYLGWKALAPVTQWVLHVGSRDGTPPTSDGGDIGDVPPPTPPPWRQQ</sequence>
<feature type="domain" description="Tetrapyrrole methylase" evidence="7">
    <location>
        <begin position="3"/>
        <end position="184"/>
    </location>
</feature>
<protein>
    <submittedName>
        <fullName evidence="8">Precorrin-6y C5,15-methyltransferase (Decarboxylating) subunit CbiE</fullName>
    </submittedName>
</protein>
<evidence type="ECO:0000256" key="1">
    <source>
        <dbReference type="ARBA" id="ARBA00004953"/>
    </source>
</evidence>
<organism evidence="8 9">
    <name type="scientific">Actinomycetospora termitidis</name>
    <dbReference type="NCBI Taxonomy" id="3053470"/>
    <lineage>
        <taxon>Bacteria</taxon>
        <taxon>Bacillati</taxon>
        <taxon>Actinomycetota</taxon>
        <taxon>Actinomycetes</taxon>
        <taxon>Pseudonocardiales</taxon>
        <taxon>Pseudonocardiaceae</taxon>
        <taxon>Actinomycetospora</taxon>
    </lineage>
</organism>
<proteinExistence type="predicted"/>
<evidence type="ECO:0000256" key="6">
    <source>
        <dbReference type="SAM" id="MobiDB-lite"/>
    </source>
</evidence>
<dbReference type="PANTHER" id="PTHR43182:SF1">
    <property type="entry name" value="COBALT-PRECORRIN-7 C(5)-METHYLTRANSFERASE"/>
    <property type="match status" value="1"/>
</dbReference>
<evidence type="ECO:0000256" key="4">
    <source>
        <dbReference type="ARBA" id="ARBA00022679"/>
    </source>
</evidence>
<dbReference type="Pfam" id="PF00590">
    <property type="entry name" value="TP_methylase"/>
    <property type="match status" value="1"/>
</dbReference>
<dbReference type="EMBL" id="JASVWF010000005">
    <property type="protein sequence ID" value="MDL5158847.1"/>
    <property type="molecule type" value="Genomic_DNA"/>
</dbReference>
<keyword evidence="5" id="KW-0949">S-adenosyl-L-methionine</keyword>
<dbReference type="InterPro" id="IPR014008">
    <property type="entry name" value="Cbl_synth_MTase_CbiT"/>
</dbReference>
<evidence type="ECO:0000256" key="2">
    <source>
        <dbReference type="ARBA" id="ARBA00022573"/>
    </source>
</evidence>
<dbReference type="Gene3D" id="3.40.1010.10">
    <property type="entry name" value="Cobalt-precorrin-4 Transmethylase, Domain 1"/>
    <property type="match status" value="1"/>
</dbReference>
<reference evidence="8 9" key="1">
    <citation type="submission" date="2023-06" db="EMBL/GenBank/DDBJ databases">
        <title>Actinomycetospora Odt1-22.</title>
        <authorList>
            <person name="Supong K."/>
        </authorList>
    </citation>
    <scope>NUCLEOTIDE SEQUENCE [LARGE SCALE GENOMIC DNA]</scope>
    <source>
        <strain evidence="8 9">Odt1-22</strain>
    </source>
</reference>
<dbReference type="InterPro" id="IPR000878">
    <property type="entry name" value="4pyrrol_Mease"/>
</dbReference>
<dbReference type="PIRSF" id="PIRSF036428">
    <property type="entry name" value="CobL"/>
    <property type="match status" value="1"/>
</dbReference>
<dbReference type="InterPro" id="IPR035996">
    <property type="entry name" value="4pyrrol_Methylase_sf"/>
</dbReference>
<dbReference type="InterPro" id="IPR012818">
    <property type="entry name" value="CbiE"/>
</dbReference>
<feature type="region of interest" description="Disordered" evidence="6">
    <location>
        <begin position="399"/>
        <end position="427"/>
    </location>
</feature>
<dbReference type="Gene3D" id="3.40.50.150">
    <property type="entry name" value="Vaccinia Virus protein VP39"/>
    <property type="match status" value="1"/>
</dbReference>
<evidence type="ECO:0000313" key="8">
    <source>
        <dbReference type="EMBL" id="MDL5158847.1"/>
    </source>
</evidence>
<keyword evidence="3" id="KW-0489">Methyltransferase</keyword>
<name>A0ABT7MFU9_9PSEU</name>
<evidence type="ECO:0000256" key="3">
    <source>
        <dbReference type="ARBA" id="ARBA00022603"/>
    </source>
</evidence>
<evidence type="ECO:0000256" key="5">
    <source>
        <dbReference type="ARBA" id="ARBA00022691"/>
    </source>
</evidence>
<keyword evidence="9" id="KW-1185">Reference proteome</keyword>
<dbReference type="InterPro" id="IPR014777">
    <property type="entry name" value="4pyrrole_Mease_sub1"/>
</dbReference>
<comment type="caution">
    <text evidence="8">The sequence shown here is derived from an EMBL/GenBank/DDBJ whole genome shotgun (WGS) entry which is preliminary data.</text>
</comment>
<evidence type="ECO:0000259" key="7">
    <source>
        <dbReference type="Pfam" id="PF00590"/>
    </source>
</evidence>
<keyword evidence="4" id="KW-0808">Transferase</keyword>
<dbReference type="NCBIfam" id="TIGR02469">
    <property type="entry name" value="CbiT"/>
    <property type="match status" value="1"/>
</dbReference>